<dbReference type="AlphaFoldDB" id="A0A0L0MIY2"/>
<gene>
    <name evidence="2" type="ORF">BVER_01705</name>
</gene>
<evidence type="ECO:0000313" key="3">
    <source>
        <dbReference type="Proteomes" id="UP000036959"/>
    </source>
</evidence>
<keyword evidence="1" id="KW-0732">Signal</keyword>
<protein>
    <submittedName>
        <fullName evidence="2">Uncharacterized protein</fullName>
    </submittedName>
</protein>
<reference evidence="3" key="1">
    <citation type="submission" date="2015-06" db="EMBL/GenBank/DDBJ databases">
        <title>Comparative genomics of Burkholderia leaf nodule symbionts.</title>
        <authorList>
            <person name="Carlier A."/>
            <person name="Eberl L."/>
            <person name="Pinto-Carbo M."/>
        </authorList>
    </citation>
    <scope>NUCLEOTIDE SEQUENCE [LARGE SCALE GENOMIC DNA]</scope>
    <source>
        <strain evidence="3">UZHbot4</strain>
    </source>
</reference>
<keyword evidence="3" id="KW-1185">Reference proteome</keyword>
<organism evidence="2 3">
    <name type="scientific">Candidatus Burkholderia verschuerenii</name>
    <dbReference type="NCBI Taxonomy" id="242163"/>
    <lineage>
        <taxon>Bacteria</taxon>
        <taxon>Pseudomonadati</taxon>
        <taxon>Pseudomonadota</taxon>
        <taxon>Betaproteobacteria</taxon>
        <taxon>Burkholderiales</taxon>
        <taxon>Burkholderiaceae</taxon>
        <taxon>Burkholderia</taxon>
    </lineage>
</organism>
<feature type="signal peptide" evidence="1">
    <location>
        <begin position="1"/>
        <end position="25"/>
    </location>
</feature>
<comment type="caution">
    <text evidence="2">The sequence shown here is derived from an EMBL/GenBank/DDBJ whole genome shotgun (WGS) entry which is preliminary data.</text>
</comment>
<sequence length="167" mass="17725">MTIRHSVRLLLVAALVSSIAGQAVAGTCTMSTQMTNAQTQEQQRRLNNITTNFQQLQLLNQLQTACLENFPQFPTQWLGNSVAVTTAFNKIKQASCQQLANQARATTTQAMAQAQAAVQQQINNIEKNVTGATGGSSGLLSGAVNQVTPSSGSVISTITGSLSRLFQ</sequence>
<feature type="chain" id="PRO_5005544498" evidence="1">
    <location>
        <begin position="26"/>
        <end position="167"/>
    </location>
</feature>
<dbReference type="EMBL" id="LFJJ01000002">
    <property type="protein sequence ID" value="KND62273.1"/>
    <property type="molecule type" value="Genomic_DNA"/>
</dbReference>
<dbReference type="PATRIC" id="fig|242163.4.peg.2508"/>
<dbReference type="OrthoDB" id="9968129at2"/>
<accession>A0A0L0MIY2</accession>
<evidence type="ECO:0000313" key="2">
    <source>
        <dbReference type="EMBL" id="KND62273.1"/>
    </source>
</evidence>
<proteinExistence type="predicted"/>
<name>A0A0L0MIY2_9BURK</name>
<evidence type="ECO:0000256" key="1">
    <source>
        <dbReference type="SAM" id="SignalP"/>
    </source>
</evidence>
<dbReference type="RefSeq" id="WP_157055860.1">
    <property type="nucleotide sequence ID" value="NZ_LFJJ01000002.1"/>
</dbReference>
<dbReference type="Proteomes" id="UP000036959">
    <property type="component" value="Unassembled WGS sequence"/>
</dbReference>